<feature type="region of interest" description="Disordered" evidence="1">
    <location>
        <begin position="80"/>
        <end position="112"/>
    </location>
</feature>
<protein>
    <submittedName>
        <fullName evidence="2">Uncharacterized protein</fullName>
    </submittedName>
</protein>
<evidence type="ECO:0000256" key="1">
    <source>
        <dbReference type="SAM" id="MobiDB-lite"/>
    </source>
</evidence>
<sequence length="112" mass="12000">MKVPLLDYLQWKMGCAYLSDLHWLSGGQKMRLAREIERIEAPEASLHEWNDALEYLLGCRPESTAEAARAALIAALRGQDEQKGGNHGGIQAGNRTAAAADAGGAVPAGQRS</sequence>
<accession>A0A9D2FGF8</accession>
<dbReference type="Proteomes" id="UP000824065">
    <property type="component" value="Unassembled WGS sequence"/>
</dbReference>
<evidence type="ECO:0000313" key="2">
    <source>
        <dbReference type="EMBL" id="HIZ58058.1"/>
    </source>
</evidence>
<proteinExistence type="predicted"/>
<evidence type="ECO:0000313" key="3">
    <source>
        <dbReference type="Proteomes" id="UP000824065"/>
    </source>
</evidence>
<reference evidence="2" key="1">
    <citation type="journal article" date="2021" name="PeerJ">
        <title>Extensive microbial diversity within the chicken gut microbiome revealed by metagenomics and culture.</title>
        <authorList>
            <person name="Gilroy R."/>
            <person name="Ravi A."/>
            <person name="Getino M."/>
            <person name="Pursley I."/>
            <person name="Horton D.L."/>
            <person name="Alikhan N.F."/>
            <person name="Baker D."/>
            <person name="Gharbi K."/>
            <person name="Hall N."/>
            <person name="Watson M."/>
            <person name="Adriaenssens E.M."/>
            <person name="Foster-Nyarko E."/>
            <person name="Jarju S."/>
            <person name="Secka A."/>
            <person name="Antonio M."/>
            <person name="Oren A."/>
            <person name="Chaudhuri R.R."/>
            <person name="La Ragione R."/>
            <person name="Hildebrand F."/>
            <person name="Pallen M.J."/>
        </authorList>
    </citation>
    <scope>NUCLEOTIDE SEQUENCE</scope>
    <source>
        <strain evidence="2">ChiBcec16-3735</strain>
    </source>
</reference>
<feature type="compositionally biased region" description="Low complexity" evidence="1">
    <location>
        <begin position="92"/>
        <end position="112"/>
    </location>
</feature>
<dbReference type="EMBL" id="DXBJ01000040">
    <property type="protein sequence ID" value="HIZ58058.1"/>
    <property type="molecule type" value="Genomic_DNA"/>
</dbReference>
<reference evidence="2" key="2">
    <citation type="submission" date="2021-04" db="EMBL/GenBank/DDBJ databases">
        <authorList>
            <person name="Gilroy R."/>
        </authorList>
    </citation>
    <scope>NUCLEOTIDE SEQUENCE</scope>
    <source>
        <strain evidence="2">ChiBcec16-3735</strain>
    </source>
</reference>
<name>A0A9D2FGF8_9FIRM</name>
<dbReference type="AlphaFoldDB" id="A0A9D2FGF8"/>
<organism evidence="2 3">
    <name type="scientific">Candidatus Faecalibacterium gallistercoris</name>
    <dbReference type="NCBI Taxonomy" id="2838579"/>
    <lineage>
        <taxon>Bacteria</taxon>
        <taxon>Bacillati</taxon>
        <taxon>Bacillota</taxon>
        <taxon>Clostridia</taxon>
        <taxon>Eubacteriales</taxon>
        <taxon>Oscillospiraceae</taxon>
        <taxon>Faecalibacterium</taxon>
    </lineage>
</organism>
<comment type="caution">
    <text evidence="2">The sequence shown here is derived from an EMBL/GenBank/DDBJ whole genome shotgun (WGS) entry which is preliminary data.</text>
</comment>
<gene>
    <name evidence="2" type="ORF">H9725_05715</name>
</gene>